<organism evidence="3 4">
    <name type="scientific">Prorocentrum cordatum</name>
    <dbReference type="NCBI Taxonomy" id="2364126"/>
    <lineage>
        <taxon>Eukaryota</taxon>
        <taxon>Sar</taxon>
        <taxon>Alveolata</taxon>
        <taxon>Dinophyceae</taxon>
        <taxon>Prorocentrales</taxon>
        <taxon>Prorocentraceae</taxon>
        <taxon>Prorocentrum</taxon>
    </lineage>
</organism>
<evidence type="ECO:0000256" key="1">
    <source>
        <dbReference type="SAM" id="MobiDB-lite"/>
    </source>
</evidence>
<name>A0ABN9WVH5_9DINO</name>
<reference evidence="3" key="1">
    <citation type="submission" date="2023-10" db="EMBL/GenBank/DDBJ databases">
        <authorList>
            <person name="Chen Y."/>
            <person name="Shah S."/>
            <person name="Dougan E. K."/>
            <person name="Thang M."/>
            <person name="Chan C."/>
        </authorList>
    </citation>
    <scope>NUCLEOTIDE SEQUENCE [LARGE SCALE GENOMIC DNA]</scope>
</reference>
<protein>
    <submittedName>
        <fullName evidence="3">Uncharacterized protein</fullName>
    </submittedName>
</protein>
<evidence type="ECO:0000256" key="2">
    <source>
        <dbReference type="SAM" id="Phobius"/>
    </source>
</evidence>
<proteinExistence type="predicted"/>
<dbReference type="Proteomes" id="UP001189429">
    <property type="component" value="Unassembled WGS sequence"/>
</dbReference>
<feature type="transmembrane region" description="Helical" evidence="2">
    <location>
        <begin position="969"/>
        <end position="987"/>
    </location>
</feature>
<keyword evidence="4" id="KW-1185">Reference proteome</keyword>
<keyword evidence="2" id="KW-0812">Transmembrane</keyword>
<gene>
    <name evidence="3" type="ORF">PCOR1329_LOCUS70907</name>
</gene>
<comment type="caution">
    <text evidence="3">The sequence shown here is derived from an EMBL/GenBank/DDBJ whole genome shotgun (WGS) entry which is preliminary data.</text>
</comment>
<feature type="region of interest" description="Disordered" evidence="1">
    <location>
        <begin position="674"/>
        <end position="705"/>
    </location>
</feature>
<sequence length="1032" mass="110432">MCDGPSGSAADGAAKEEGEDIAALPAQPGGHPWRLGKPVVPLRLRPRGRRRRRLRLGGFERFWRFSLPQLELEAARKTGQERLAQNQIVIVHGLAGAPQLNGLAARALRFVEEKGRYIVLFPSDGSQKLLRPDNLRPLATDEAKVQELLGLASRAAAARLRESMEGEELGFPDLEDCSRCPTFLCWATPPCPNLQCPACHATQCPPAAGCPACEAAGERSHCEAGGAAGFLLGLLLGLAVVSAGWSAALCVKQATVRRQPQSSLVNDASAGAGRGLVEGELVIQTPDGDVYIEDFQAFRSSDIAEIAWETEAGRTPTEVGDDGTCVFGAFPRGRTPEERAALRALPPASSDARAPSVQFNGQGVRQRLRRDAVLRIQEVDVKDWPMPWPRTGSALARAVRGSAGRGPMGHRRWWASHLKLTPADFGAQEHERGMRAFQFFREYDQVDFPNLGGWRRSCDAARMARHKPGPEDDPTLLAMRGSAVSIVPARFLLLSVTRCPWERLVASPAAVACPCCRGQSDGAWRRGGTAQAGSPARLGRPLSSGAMPAQTPGRPRQSKSDLLCNLGESHVRTCISQRGEPRAGPADASELERRGLCSRPVEAGPGGGALGLMFSSDRPTVKGNSQMGVRASDLICFCSRDLFAPVCTRALATDAPEWGLGAMETEGLEADVERAASFSGRGGSRRAARGPASRPGGRIEDMQTTGEEVKEVKMTQEVGGRVCLERGVDLAARSLIDGPWKVAKSQGVPGGGAGRAAARADSHKQQFAPGECRQGSAAQRGPETAHLSYLQAASARPGARQLYLASWRMFVEWAKDHRPPLTSECQVGNAKYFEALRGWSLKCRGMSRLPTPWEVVRLHCDWLVGEGYWSMAAAVLMCAVFYLTPSEALGLLRCQLAPPLTFGGQRRSRWTAILRPMELGQPSKVNKWGDSRPLDLHGRLTEQLHYLPRGVQLAAGSCASEIGAIMNRAAVFVVALVAALAFVFDIAPVGALAAVMLVMVVVVLVAVALVVARAAVPEVRAGAGGAGRVPAA</sequence>
<accession>A0ABN9WVH5</accession>
<evidence type="ECO:0000313" key="4">
    <source>
        <dbReference type="Proteomes" id="UP001189429"/>
    </source>
</evidence>
<keyword evidence="2" id="KW-0472">Membrane</keyword>
<evidence type="ECO:0000313" key="3">
    <source>
        <dbReference type="EMBL" id="CAK0890804.1"/>
    </source>
</evidence>
<keyword evidence="2" id="KW-1133">Transmembrane helix</keyword>
<dbReference type="EMBL" id="CAUYUJ010019392">
    <property type="protein sequence ID" value="CAK0890804.1"/>
    <property type="molecule type" value="Genomic_DNA"/>
</dbReference>
<feature type="transmembrane region" description="Helical" evidence="2">
    <location>
        <begin position="993"/>
        <end position="1012"/>
    </location>
</feature>
<feature type="region of interest" description="Disordered" evidence="1">
    <location>
        <begin position="744"/>
        <end position="778"/>
    </location>
</feature>
<feature type="region of interest" description="Disordered" evidence="1">
    <location>
        <begin position="524"/>
        <end position="561"/>
    </location>
</feature>